<dbReference type="EMBL" id="CM023482">
    <property type="protein sequence ID" value="KAH6939222.1"/>
    <property type="molecule type" value="Genomic_DNA"/>
</dbReference>
<protein>
    <submittedName>
        <fullName evidence="1">Uncharacterized protein</fullName>
    </submittedName>
</protein>
<evidence type="ECO:0000313" key="1">
    <source>
        <dbReference type="EMBL" id="KAH6939222.1"/>
    </source>
</evidence>
<accession>A0ACB7SYT7</accession>
<organism evidence="1 2">
    <name type="scientific">Hyalomma asiaticum</name>
    <name type="common">Tick</name>
    <dbReference type="NCBI Taxonomy" id="266040"/>
    <lineage>
        <taxon>Eukaryota</taxon>
        <taxon>Metazoa</taxon>
        <taxon>Ecdysozoa</taxon>
        <taxon>Arthropoda</taxon>
        <taxon>Chelicerata</taxon>
        <taxon>Arachnida</taxon>
        <taxon>Acari</taxon>
        <taxon>Parasitiformes</taxon>
        <taxon>Ixodida</taxon>
        <taxon>Ixodoidea</taxon>
        <taxon>Ixodidae</taxon>
        <taxon>Hyalomminae</taxon>
        <taxon>Hyalomma</taxon>
    </lineage>
</organism>
<dbReference type="Proteomes" id="UP000821845">
    <property type="component" value="Chromosome 2"/>
</dbReference>
<sequence length="172" mass="19750">MACATLKRASSWDPLSPDEKPPKRRRFCATTSVPTPPAPRHDPPTRPHQVRSSPFVDATPMMTSREIEATVHDEMMRLQRRRQLCFQQGPPEREAVLDTLPLQGEKADQPVFTFRQVGLIIERMVSEREKQLRGVYDAVLSAKLAEQYDAFVKFTHDQIQRRYDGVTPSYLS</sequence>
<proteinExistence type="predicted"/>
<evidence type="ECO:0000313" key="2">
    <source>
        <dbReference type="Proteomes" id="UP000821845"/>
    </source>
</evidence>
<name>A0ACB7SYT7_HYAAI</name>
<reference evidence="1" key="1">
    <citation type="submission" date="2020-05" db="EMBL/GenBank/DDBJ databases">
        <title>Large-scale comparative analyses of tick genomes elucidate their genetic diversity and vector capacities.</title>
        <authorList>
            <person name="Jia N."/>
            <person name="Wang J."/>
            <person name="Shi W."/>
            <person name="Du L."/>
            <person name="Sun Y."/>
            <person name="Zhan W."/>
            <person name="Jiang J."/>
            <person name="Wang Q."/>
            <person name="Zhang B."/>
            <person name="Ji P."/>
            <person name="Sakyi L.B."/>
            <person name="Cui X."/>
            <person name="Yuan T."/>
            <person name="Jiang B."/>
            <person name="Yang W."/>
            <person name="Lam T.T.-Y."/>
            <person name="Chang Q."/>
            <person name="Ding S."/>
            <person name="Wang X."/>
            <person name="Zhu J."/>
            <person name="Ruan X."/>
            <person name="Zhao L."/>
            <person name="Wei J."/>
            <person name="Que T."/>
            <person name="Du C."/>
            <person name="Cheng J."/>
            <person name="Dai P."/>
            <person name="Han X."/>
            <person name="Huang E."/>
            <person name="Gao Y."/>
            <person name="Liu J."/>
            <person name="Shao H."/>
            <person name="Ye R."/>
            <person name="Li L."/>
            <person name="Wei W."/>
            <person name="Wang X."/>
            <person name="Wang C."/>
            <person name="Yang T."/>
            <person name="Huo Q."/>
            <person name="Li W."/>
            <person name="Guo W."/>
            <person name="Chen H."/>
            <person name="Zhou L."/>
            <person name="Ni X."/>
            <person name="Tian J."/>
            <person name="Zhou Y."/>
            <person name="Sheng Y."/>
            <person name="Liu T."/>
            <person name="Pan Y."/>
            <person name="Xia L."/>
            <person name="Li J."/>
            <person name="Zhao F."/>
            <person name="Cao W."/>
        </authorList>
    </citation>
    <scope>NUCLEOTIDE SEQUENCE</scope>
    <source>
        <strain evidence="1">Hyas-2018</strain>
    </source>
</reference>
<keyword evidence="2" id="KW-1185">Reference proteome</keyword>
<comment type="caution">
    <text evidence="1">The sequence shown here is derived from an EMBL/GenBank/DDBJ whole genome shotgun (WGS) entry which is preliminary data.</text>
</comment>
<gene>
    <name evidence="1" type="ORF">HPB50_016541</name>
</gene>